<feature type="region of interest" description="Disordered" evidence="1">
    <location>
        <begin position="671"/>
        <end position="694"/>
    </location>
</feature>
<evidence type="ECO:0000259" key="3">
    <source>
        <dbReference type="PROSITE" id="PS51468"/>
    </source>
</evidence>
<dbReference type="PROSITE" id="PS51468">
    <property type="entry name" value="VIT"/>
    <property type="match status" value="1"/>
</dbReference>
<dbReference type="Gene3D" id="3.40.50.410">
    <property type="entry name" value="von Willebrand factor, type A domain"/>
    <property type="match status" value="1"/>
</dbReference>
<keyword evidence="5" id="KW-1185">Reference proteome</keyword>
<reference evidence="4 5" key="1">
    <citation type="submission" date="2019-04" db="EMBL/GenBank/DDBJ databases">
        <title>Phreatobacter aquaticus sp. nov.</title>
        <authorList>
            <person name="Choi A."/>
        </authorList>
    </citation>
    <scope>NUCLEOTIDE SEQUENCE [LARGE SCALE GENOMIC DNA]</scope>
    <source>
        <strain evidence="4 5">KCTC 52518</strain>
    </source>
</reference>
<evidence type="ECO:0000259" key="2">
    <source>
        <dbReference type="PROSITE" id="PS50234"/>
    </source>
</evidence>
<dbReference type="NCBIfam" id="TIGR03788">
    <property type="entry name" value="marine_srt_targ"/>
    <property type="match status" value="1"/>
</dbReference>
<dbReference type="AlphaFoldDB" id="A0A4D7AYN7"/>
<dbReference type="OrthoDB" id="9784383at2"/>
<accession>A0A4D7AYN7</accession>
<dbReference type="KEGG" id="pstg:E8M01_20735"/>
<dbReference type="PANTHER" id="PTHR45737">
    <property type="entry name" value="VON WILLEBRAND FACTOR A DOMAIN-CONTAINING PROTEIN 5A"/>
    <property type="match status" value="1"/>
</dbReference>
<dbReference type="SMART" id="SM00609">
    <property type="entry name" value="VIT"/>
    <property type="match status" value="1"/>
</dbReference>
<evidence type="ECO:0000313" key="4">
    <source>
        <dbReference type="EMBL" id="QCI66439.1"/>
    </source>
</evidence>
<dbReference type="InterPro" id="IPR022440">
    <property type="entry name" value="CHP03788"/>
</dbReference>
<dbReference type="Proteomes" id="UP000298781">
    <property type="component" value="Chromosome"/>
</dbReference>
<dbReference type="RefSeq" id="WP_136961882.1">
    <property type="nucleotide sequence ID" value="NZ_CP039690.1"/>
</dbReference>
<dbReference type="InterPro" id="IPR013694">
    <property type="entry name" value="VIT"/>
</dbReference>
<dbReference type="SUPFAM" id="SSF53300">
    <property type="entry name" value="vWA-like"/>
    <property type="match status" value="1"/>
</dbReference>
<dbReference type="InterPro" id="IPR002035">
    <property type="entry name" value="VWF_A"/>
</dbReference>
<name>A0A4D7AYN7_9HYPH</name>
<feature type="domain" description="VWFA" evidence="2">
    <location>
        <begin position="337"/>
        <end position="509"/>
    </location>
</feature>
<evidence type="ECO:0000313" key="5">
    <source>
        <dbReference type="Proteomes" id="UP000298781"/>
    </source>
</evidence>
<dbReference type="Pfam" id="PF13768">
    <property type="entry name" value="VWA_3"/>
    <property type="match status" value="1"/>
</dbReference>
<gene>
    <name evidence="4" type="ORF">E8M01_20735</name>
</gene>
<proteinExistence type="predicted"/>
<dbReference type="PANTHER" id="PTHR45737:SF6">
    <property type="entry name" value="VON WILLEBRAND FACTOR A DOMAIN-CONTAINING PROTEIN 5A"/>
    <property type="match status" value="1"/>
</dbReference>
<protein>
    <submittedName>
        <fullName evidence="4">Marine proteobacterial sortase target protein</fullName>
    </submittedName>
</protein>
<sequence length="730" mass="78363">MSRSIRRPPSAGAICPSPLAARLEQLSKLVLRTLLALFGLLALVGLGRAGETPTPSAMQSGGLLMRNAQAPGFTEALRLGTDVHLAVSGPTVRGRITQVFRNPTDRWVEAVYVFPLPEDGAVDYLKMIVGDRVIIGEIKPRAEARAVYEAARSQGRRAGLVEQQRPNLFTNAVANIGPGETVLVQIEYQAPVRQSTGVYSLRVPLVMGARYNPAGGADGVDPVPNQAAMAAPVLDPRRYDRVNPVSIRVNLQPGFQLGEVKSAYHAVVDRPDGAGRFVMLTDGEVPADRDFELTWTAAPFDAPQARLFRERIGGEDYLLAFLTPPSQNAATPELSREIVFVIDNSGSMSGASMRQAKESLLYALARLKAGDRFNVIRFDDTLTKLFPDTVAADAEHVGIARNFVSGLQARGGTEMVPALRAALEDPRPDDASRVRQVVFLTDGAIGNDQQLIDTIARERGRSRLFMVGIGSAPNNFLMTRGAEMGRGTYTHIGSVNEVETRMRELFGKLERPVVTDLTARIEATTADMTPGSMPDLYSGEPVVLAMKVAALGGTVHIEGRIGGQPWRVALPVDQAIEGRGLSKLWARRKISDVEAERSLRRITGETADARILQLALAHSLVSSQTSLVAVDRTPARPIGAPLTRHDLPLNLPAGWDFNRLFGATARATGVGSTSMPAETAGSVGTSQASGHSVTLPRTATDAGVRLIAGAGCLMLGAMELLLPRRRRVTA</sequence>
<dbReference type="Pfam" id="PF08487">
    <property type="entry name" value="VIT"/>
    <property type="match status" value="1"/>
</dbReference>
<organism evidence="4 5">
    <name type="scientific">Phreatobacter stygius</name>
    <dbReference type="NCBI Taxonomy" id="1940610"/>
    <lineage>
        <taxon>Bacteria</taxon>
        <taxon>Pseudomonadati</taxon>
        <taxon>Pseudomonadota</taxon>
        <taxon>Alphaproteobacteria</taxon>
        <taxon>Hyphomicrobiales</taxon>
        <taxon>Phreatobacteraceae</taxon>
        <taxon>Phreatobacter</taxon>
    </lineage>
</organism>
<dbReference type="EMBL" id="CP039690">
    <property type="protein sequence ID" value="QCI66439.1"/>
    <property type="molecule type" value="Genomic_DNA"/>
</dbReference>
<dbReference type="InterPro" id="IPR036465">
    <property type="entry name" value="vWFA_dom_sf"/>
</dbReference>
<dbReference type="CDD" id="cd01461">
    <property type="entry name" value="vWA_interalpha_trypsin_inhibitor"/>
    <property type="match status" value="1"/>
</dbReference>
<evidence type="ECO:0000256" key="1">
    <source>
        <dbReference type="SAM" id="MobiDB-lite"/>
    </source>
</evidence>
<dbReference type="SMART" id="SM00327">
    <property type="entry name" value="VWA"/>
    <property type="match status" value="1"/>
</dbReference>
<feature type="domain" description="VIT" evidence="3">
    <location>
        <begin position="62"/>
        <end position="190"/>
    </location>
</feature>
<dbReference type="PROSITE" id="PS50234">
    <property type="entry name" value="VWFA"/>
    <property type="match status" value="1"/>
</dbReference>